<proteinExistence type="predicted"/>
<dbReference type="OrthoDB" id="3257981at2759"/>
<dbReference type="HOGENOM" id="CLU_019141_0_0_1"/>
<evidence type="ECO:0000313" key="2">
    <source>
        <dbReference type="EMBL" id="EFP89149.2"/>
    </source>
</evidence>
<dbReference type="InterPro" id="IPR005197">
    <property type="entry name" value="Glyco_hydro_71"/>
</dbReference>
<dbReference type="AlphaFoldDB" id="E3KXT7"/>
<protein>
    <recommendedName>
        <fullName evidence="4">Glycoside hydrolase family 71 protein</fullName>
    </recommendedName>
</protein>
<feature type="region of interest" description="Disordered" evidence="1">
    <location>
        <begin position="30"/>
        <end position="49"/>
    </location>
</feature>
<dbReference type="CDD" id="cd11577">
    <property type="entry name" value="GH71"/>
    <property type="match status" value="1"/>
</dbReference>
<evidence type="ECO:0008006" key="4">
    <source>
        <dbReference type="Google" id="ProtNLM"/>
    </source>
</evidence>
<reference evidence="3" key="2">
    <citation type="journal article" date="2011" name="Proc. Natl. Acad. Sci. U.S.A.">
        <title>Obligate biotrophy features unraveled by the genomic analysis of rust fungi.</title>
        <authorList>
            <person name="Duplessis S."/>
            <person name="Cuomo C.A."/>
            <person name="Lin Y.-C."/>
            <person name="Aerts A."/>
            <person name="Tisserant E."/>
            <person name="Veneault-Fourrey C."/>
            <person name="Joly D.L."/>
            <person name="Hacquard S."/>
            <person name="Amselem J."/>
            <person name="Cantarel B.L."/>
            <person name="Chiu R."/>
            <person name="Coutinho P.M."/>
            <person name="Feau N."/>
            <person name="Field M."/>
            <person name="Frey P."/>
            <person name="Gelhaye E."/>
            <person name="Goldberg J."/>
            <person name="Grabherr M.G."/>
            <person name="Kodira C.D."/>
            <person name="Kohler A."/>
            <person name="Kuees U."/>
            <person name="Lindquist E.A."/>
            <person name="Lucas S.M."/>
            <person name="Mago R."/>
            <person name="Mauceli E."/>
            <person name="Morin E."/>
            <person name="Murat C."/>
            <person name="Pangilinan J.L."/>
            <person name="Park R."/>
            <person name="Pearson M."/>
            <person name="Quesneville H."/>
            <person name="Rouhier N."/>
            <person name="Sakthikumar S."/>
            <person name="Salamov A.A."/>
            <person name="Schmutz J."/>
            <person name="Selles B."/>
            <person name="Shapiro H."/>
            <person name="Tanguay P."/>
            <person name="Tuskan G.A."/>
            <person name="Henrissat B."/>
            <person name="Van de Peer Y."/>
            <person name="Rouze P."/>
            <person name="Ellis J.G."/>
            <person name="Dodds P.N."/>
            <person name="Schein J.E."/>
            <person name="Zhong S."/>
            <person name="Hamelin R.C."/>
            <person name="Grigoriev I.V."/>
            <person name="Szabo L.J."/>
            <person name="Martin F."/>
        </authorList>
    </citation>
    <scope>NUCLEOTIDE SEQUENCE [LARGE SCALE GENOMIC DNA]</scope>
    <source>
        <strain evidence="3">CRL 75-36-700-3 / race SCCL</strain>
    </source>
</reference>
<gene>
    <name evidence="2" type="ORF">PGTG_14990</name>
</gene>
<dbReference type="Pfam" id="PF03659">
    <property type="entry name" value="Glyco_hydro_71"/>
    <property type="match status" value="1"/>
</dbReference>
<evidence type="ECO:0000313" key="3">
    <source>
        <dbReference type="Proteomes" id="UP000008783"/>
    </source>
</evidence>
<dbReference type="InParanoid" id="E3KXT7"/>
<evidence type="ECO:0000256" key="1">
    <source>
        <dbReference type="SAM" id="MobiDB-lite"/>
    </source>
</evidence>
<dbReference type="Gene3D" id="3.20.20.80">
    <property type="entry name" value="Glycosidases"/>
    <property type="match status" value="1"/>
</dbReference>
<dbReference type="VEuPathDB" id="FungiDB:PGTG_14990"/>
<dbReference type="RefSeq" id="XP_003333568.2">
    <property type="nucleotide sequence ID" value="XM_003333520.2"/>
</dbReference>
<dbReference type="GeneID" id="10546702"/>
<dbReference type="Proteomes" id="UP000008783">
    <property type="component" value="Unassembled WGS sequence"/>
</dbReference>
<keyword evidence="3" id="KW-1185">Reference proteome</keyword>
<name>E3KXT7_PUCGT</name>
<reference key="1">
    <citation type="submission" date="2007-01" db="EMBL/GenBank/DDBJ databases">
        <title>The Genome Sequence of Puccinia graminis f. sp. tritici Strain CRL 75-36-700-3.</title>
        <authorList>
            <consortium name="The Broad Institute Genome Sequencing Platform"/>
            <person name="Birren B."/>
            <person name="Lander E."/>
            <person name="Galagan J."/>
            <person name="Nusbaum C."/>
            <person name="Devon K."/>
            <person name="Cuomo C."/>
            <person name="Jaffe D."/>
            <person name="Butler J."/>
            <person name="Alvarez P."/>
            <person name="Gnerre S."/>
            <person name="Grabherr M."/>
            <person name="Mauceli E."/>
            <person name="Brockman W."/>
            <person name="Young S."/>
            <person name="LaButti K."/>
            <person name="Sykes S."/>
            <person name="DeCaprio D."/>
            <person name="Crawford M."/>
            <person name="Koehrsen M."/>
            <person name="Engels R."/>
            <person name="Montgomery P."/>
            <person name="Pearson M."/>
            <person name="Howarth C."/>
            <person name="Larson L."/>
            <person name="White J."/>
            <person name="Zeng Q."/>
            <person name="Kodira C."/>
            <person name="Yandava C."/>
            <person name="Alvarado L."/>
            <person name="O'Leary S."/>
            <person name="Szabo L."/>
            <person name="Dean R."/>
            <person name="Schein J."/>
        </authorList>
    </citation>
    <scope>NUCLEOTIDE SEQUENCE</scope>
    <source>
        <strain>CRL 75-36-700-3</strain>
    </source>
</reference>
<accession>E3KXT7</accession>
<dbReference type="STRING" id="418459.E3KXT7"/>
<dbReference type="eggNOG" id="ENOG502RTMK">
    <property type="taxonomic scope" value="Eukaryota"/>
</dbReference>
<sequence>MGTRQSRGKGSVAEGSQAINADEVIIRVIPDPRDSHPPGPQHHPEPAIPNERPRYVFAHVVQGNFQFYQAEDWSSDMRLAQRMGIDAFAINIGRDVTNEKQLPLIYEIAEMNSFQVFLSFDMVYYGQAGSSNDVIRLIETFAPRKAQFLYQGKPLVSTFSGEVPGNYLDNNPDYNSAWGSLKAKLHFPKFWRRCHLVKIEVLTSPRPCWTGIDPKTVSSIDGMLSWDAWSPVSSSQDRRYKDNLAALGKQYAAPLSAMFYKHLSAQRYGNYLYPTESWFVVEKFIALISLNPDFIEILSWNDYGESHYLRDPRPSANLPMDTTSSEKYVNHMPHEPLLDLMSYFNEWYKSGSRPLIKRSRAYVWYRTHPRDAVSKSDLLPAPNGASVTEDKMYIVILVSPATKLQYISIESGDKYYYTDLEEHETFKRKDAILLISVPFHVGDNQTVTLYDPDETALGCLVGRGITAEPEIYNFNYWSGFIEF</sequence>
<dbReference type="GO" id="GO:0051118">
    <property type="term" value="F:glucan endo-1,3-alpha-glucosidase activity"/>
    <property type="evidence" value="ECO:0007669"/>
    <property type="project" value="InterPro"/>
</dbReference>
<dbReference type="EMBL" id="DS178319">
    <property type="protein sequence ID" value="EFP89149.2"/>
    <property type="molecule type" value="Genomic_DNA"/>
</dbReference>
<dbReference type="KEGG" id="pgr:PGTG_14990"/>
<organism evidence="2 3">
    <name type="scientific">Puccinia graminis f. sp. tritici (strain CRL 75-36-700-3 / race SCCL)</name>
    <name type="common">Black stem rust fungus</name>
    <dbReference type="NCBI Taxonomy" id="418459"/>
    <lineage>
        <taxon>Eukaryota</taxon>
        <taxon>Fungi</taxon>
        <taxon>Dikarya</taxon>
        <taxon>Basidiomycota</taxon>
        <taxon>Pucciniomycotina</taxon>
        <taxon>Pucciniomycetes</taxon>
        <taxon>Pucciniales</taxon>
        <taxon>Pucciniaceae</taxon>
        <taxon>Puccinia</taxon>
    </lineage>
</organism>